<feature type="transmembrane region" description="Helical" evidence="7">
    <location>
        <begin position="148"/>
        <end position="167"/>
    </location>
</feature>
<feature type="domain" description="HTTM-like" evidence="8">
    <location>
        <begin position="10"/>
        <end position="269"/>
    </location>
</feature>
<evidence type="ECO:0000256" key="3">
    <source>
        <dbReference type="ARBA" id="ARBA00022989"/>
    </source>
</evidence>
<organism evidence="9 10">
    <name type="scientific">Croceivirga radicis</name>
    <dbReference type="NCBI Taxonomy" id="1929488"/>
    <lineage>
        <taxon>Bacteria</taxon>
        <taxon>Pseudomonadati</taxon>
        <taxon>Bacteroidota</taxon>
        <taxon>Flavobacteriia</taxon>
        <taxon>Flavobacteriales</taxon>
        <taxon>Flavobacteriaceae</taxon>
        <taxon>Croceivirga</taxon>
    </lineage>
</organism>
<dbReference type="InterPro" id="IPR007782">
    <property type="entry name" value="VKG_COase"/>
</dbReference>
<comment type="caution">
    <text evidence="9">The sequence shown here is derived from an EMBL/GenBank/DDBJ whole genome shotgun (WGS) entry which is preliminary data.</text>
</comment>
<keyword evidence="10" id="KW-1185">Reference proteome</keyword>
<dbReference type="GO" id="GO:0008488">
    <property type="term" value="F:gamma-glutamyl carboxylase activity"/>
    <property type="evidence" value="ECO:0007669"/>
    <property type="project" value="InterPro"/>
</dbReference>
<evidence type="ECO:0000256" key="7">
    <source>
        <dbReference type="SAM" id="Phobius"/>
    </source>
</evidence>
<evidence type="ECO:0000256" key="2">
    <source>
        <dbReference type="ARBA" id="ARBA00022692"/>
    </source>
</evidence>
<feature type="transmembrane region" description="Helical" evidence="7">
    <location>
        <begin position="20"/>
        <end position="38"/>
    </location>
</feature>
<evidence type="ECO:0000256" key="4">
    <source>
        <dbReference type="ARBA" id="ARBA00023136"/>
    </source>
</evidence>
<dbReference type="GO" id="GO:0012505">
    <property type="term" value="C:endomembrane system"/>
    <property type="evidence" value="ECO:0007669"/>
    <property type="project" value="UniProtKB-SubCell"/>
</dbReference>
<evidence type="ECO:0000313" key="9">
    <source>
        <dbReference type="EMBL" id="OQD42046.1"/>
    </source>
</evidence>
<accession>A0A1V6LQ00</accession>
<evidence type="ECO:0000256" key="6">
    <source>
        <dbReference type="ARBA" id="ARBA00023239"/>
    </source>
</evidence>
<dbReference type="InterPro" id="IPR053935">
    <property type="entry name" value="VKGC_lumenal_dom"/>
</dbReference>
<dbReference type="PANTHER" id="PTHR12639:SF7">
    <property type="entry name" value="HTTM DOMAIN-CONTAINING PROTEIN"/>
    <property type="match status" value="1"/>
</dbReference>
<evidence type="ECO:0000256" key="5">
    <source>
        <dbReference type="ARBA" id="ARBA00023157"/>
    </source>
</evidence>
<protein>
    <submittedName>
        <fullName evidence="9">HTTM domain-containing protein</fullName>
    </submittedName>
</protein>
<evidence type="ECO:0000313" key="10">
    <source>
        <dbReference type="Proteomes" id="UP000191680"/>
    </source>
</evidence>
<keyword evidence="5" id="KW-1015">Disulfide bond</keyword>
<dbReference type="Pfam" id="PF05090">
    <property type="entry name" value="HTTM"/>
    <property type="match status" value="1"/>
</dbReference>
<keyword evidence="3 7" id="KW-1133">Transmembrane helix</keyword>
<proteinExistence type="predicted"/>
<sequence>MIGQLQKKLIQPVEAAPLAVFRIFFGVMMFLSILRFWANGWIEKLYLEPNFHFTYYGFEWVKPLGNFTYVLFIVCAITAVMVAAGIKYRLAITLFFLSFTYIELMDKTTYLNHYYFISVLAFVMLFLPAERYFSWDAYKNEKLRAKFIPAWSILVLKLLLGIVYFYAGLAKLNSDWLVKAMPLKIWLPSKFDVPFIGDFMGLEWVHYAFSYTGALYDLAIPFLLFYKPTRKFAFIMVVIFHVLTRVLFPIGMFPYIMIVSALVFFDASFHQKIIEWIAKRLKVSMALFQNTSAYQPKGIKAKFATGVLVIFMAFQLIFPWRYLLYPGELFWTEEGYRFSWRVMLMEKSGYAQFKVVDTKTGKQFYVDNSDFLTTFQEKQMSFQPDFILEYAHYLKQHFTAQGHKNIAIYVESYVALNGRLSQPYINPKVDLTQEKESFKPKNWILPFKDEITGI</sequence>
<feature type="transmembrane region" description="Helical" evidence="7">
    <location>
        <begin position="204"/>
        <end position="225"/>
    </location>
</feature>
<feature type="transmembrane region" description="Helical" evidence="7">
    <location>
        <begin position="64"/>
        <end position="83"/>
    </location>
</feature>
<feature type="transmembrane region" description="Helical" evidence="7">
    <location>
        <begin position="110"/>
        <end position="127"/>
    </location>
</feature>
<evidence type="ECO:0000256" key="1">
    <source>
        <dbReference type="ARBA" id="ARBA00004127"/>
    </source>
</evidence>
<keyword evidence="2 7" id="KW-0812">Transmembrane</keyword>
<dbReference type="Proteomes" id="UP000191680">
    <property type="component" value="Unassembled WGS sequence"/>
</dbReference>
<dbReference type="RefSeq" id="WP_080319621.1">
    <property type="nucleotide sequence ID" value="NZ_MTBC01000009.1"/>
</dbReference>
<dbReference type="SMART" id="SM00752">
    <property type="entry name" value="HTTM"/>
    <property type="match status" value="1"/>
</dbReference>
<evidence type="ECO:0000259" key="8">
    <source>
        <dbReference type="SMART" id="SM00752"/>
    </source>
</evidence>
<feature type="transmembrane region" description="Helical" evidence="7">
    <location>
        <begin position="299"/>
        <end position="320"/>
    </location>
</feature>
<keyword evidence="6" id="KW-0456">Lyase</keyword>
<dbReference type="GO" id="GO:0019842">
    <property type="term" value="F:vitamin binding"/>
    <property type="evidence" value="ECO:0007669"/>
    <property type="project" value="TreeGrafter"/>
</dbReference>
<dbReference type="InterPro" id="IPR053934">
    <property type="entry name" value="HTTM_dom"/>
</dbReference>
<dbReference type="EMBL" id="MTBC01000009">
    <property type="protein sequence ID" value="OQD42046.1"/>
    <property type="molecule type" value="Genomic_DNA"/>
</dbReference>
<name>A0A1V6LQ00_9FLAO</name>
<comment type="subcellular location">
    <subcellularLocation>
        <location evidence="1">Endomembrane system</location>
        <topology evidence="1">Multi-pass membrane protein</topology>
    </subcellularLocation>
</comment>
<dbReference type="InterPro" id="IPR011020">
    <property type="entry name" value="HTTM-like"/>
</dbReference>
<gene>
    <name evidence="9" type="ORF">BUL40_13145</name>
</gene>
<reference evidence="9 10" key="1">
    <citation type="submission" date="2016-12" db="EMBL/GenBank/DDBJ databases">
        <authorList>
            <person name="Song W.-J."/>
            <person name="Kurnit D.M."/>
        </authorList>
    </citation>
    <scope>NUCLEOTIDE SEQUENCE [LARGE SCALE GENOMIC DNA]</scope>
    <source>
        <strain evidence="9 10">HSG9</strain>
    </source>
</reference>
<dbReference type="PANTHER" id="PTHR12639">
    <property type="entry name" value="VITAMIN K-DEPENDENT GAMMA-CARBOXYLASE"/>
    <property type="match status" value="1"/>
</dbReference>
<dbReference type="Pfam" id="PF22777">
    <property type="entry name" value="VKGC_lumenal_dom"/>
    <property type="match status" value="1"/>
</dbReference>
<dbReference type="OrthoDB" id="341137at2"/>
<dbReference type="AlphaFoldDB" id="A0A1V6LQ00"/>
<keyword evidence="4 7" id="KW-0472">Membrane</keyword>